<evidence type="ECO:0000313" key="2">
    <source>
        <dbReference type="EMBL" id="ETO31077.1"/>
    </source>
</evidence>
<organism evidence="2 3">
    <name type="scientific">Reticulomyxa filosa</name>
    <dbReference type="NCBI Taxonomy" id="46433"/>
    <lineage>
        <taxon>Eukaryota</taxon>
        <taxon>Sar</taxon>
        <taxon>Rhizaria</taxon>
        <taxon>Retaria</taxon>
        <taxon>Foraminifera</taxon>
        <taxon>Monothalamids</taxon>
        <taxon>Reticulomyxidae</taxon>
        <taxon>Reticulomyxa</taxon>
    </lineage>
</organism>
<proteinExistence type="predicted"/>
<feature type="non-terminal residue" evidence="2">
    <location>
        <position position="1"/>
    </location>
</feature>
<name>X6P0L8_RETFI</name>
<reference evidence="2 3" key="1">
    <citation type="journal article" date="2013" name="Curr. Biol.">
        <title>The Genome of the Foraminiferan Reticulomyxa filosa.</title>
        <authorList>
            <person name="Glockner G."/>
            <person name="Hulsmann N."/>
            <person name="Schleicher M."/>
            <person name="Noegel A.A."/>
            <person name="Eichinger L."/>
            <person name="Gallinger C."/>
            <person name="Pawlowski J."/>
            <person name="Sierra R."/>
            <person name="Euteneuer U."/>
            <person name="Pillet L."/>
            <person name="Moustafa A."/>
            <person name="Platzer M."/>
            <person name="Groth M."/>
            <person name="Szafranski K."/>
            <person name="Schliwa M."/>
        </authorList>
    </citation>
    <scope>NUCLEOTIDE SEQUENCE [LARGE SCALE GENOMIC DNA]</scope>
</reference>
<gene>
    <name evidence="2" type="ORF">RFI_06044</name>
</gene>
<accession>X6P0L8</accession>
<feature type="region of interest" description="Disordered" evidence="1">
    <location>
        <begin position="294"/>
        <end position="378"/>
    </location>
</feature>
<evidence type="ECO:0000313" key="3">
    <source>
        <dbReference type="Proteomes" id="UP000023152"/>
    </source>
</evidence>
<dbReference type="EMBL" id="ASPP01005143">
    <property type="protein sequence ID" value="ETO31077.1"/>
    <property type="molecule type" value="Genomic_DNA"/>
</dbReference>
<protein>
    <submittedName>
        <fullName evidence="2">Uncharacterized protein</fullName>
    </submittedName>
</protein>
<dbReference type="Proteomes" id="UP000023152">
    <property type="component" value="Unassembled WGS sequence"/>
</dbReference>
<keyword evidence="3" id="KW-1185">Reference proteome</keyword>
<sequence length="572" mass="65891">YEYPRSDNVGKHFDKTGTSLAWNAKRKYLYCLLCESNVLHKIDCEEWLKGQYPDEKTLIPEKQCINFGKGTVLFLLGHHRLEDGSQMNYDLCHVKYFLFLNVVEGKTIAKVTIETSIFAEKKAVPQYWGFRFNEKFNYVSVLVAHKDEEDKNKVHHQVLLVSLHGGKIVWTDIFQYVHDMSFSDDGTFLAIFERPRDAKLCIVLHVRFTCYLLCHKAQSNRLSHLIFLLCKKNKKKIKKIKKKIKIKNKKLEYGGIPLGWDGFTWCGDSLVFIAPYKMSVLSAEELLALRNKATHRTSKHKISEHDKDKDKAKDQDQDQDKNKDKDKDKEKENEKEKQHVAGLDEEQSAPADTVPQANKSTTEVQQQQQQQQQSTDDSVENRVLLTDFICLFICMYRDLGPMGSPPLALTNDLRGQLQEDNGNDQRKRDLCVGNWQAMVGLRKKNLNFLTNVTMSDNVAKLILEYADLCWAILQFPFPKLDDDEEHLKSAMTEVLKSGFIGSDNYLMLSKMGRDPKTKMVFNHWVFYLTKIPNSFGHMWNVAINDADSLGGIVKVGALGSQDKEMPEIFQKK</sequence>
<evidence type="ECO:0000256" key="1">
    <source>
        <dbReference type="SAM" id="MobiDB-lite"/>
    </source>
</evidence>
<feature type="compositionally biased region" description="Basic and acidic residues" evidence="1">
    <location>
        <begin position="301"/>
        <end position="339"/>
    </location>
</feature>
<comment type="caution">
    <text evidence="2">The sequence shown here is derived from an EMBL/GenBank/DDBJ whole genome shotgun (WGS) entry which is preliminary data.</text>
</comment>
<feature type="compositionally biased region" description="Polar residues" evidence="1">
    <location>
        <begin position="355"/>
        <end position="364"/>
    </location>
</feature>
<dbReference type="AlphaFoldDB" id="X6P0L8"/>